<dbReference type="Proteomes" id="UP000239532">
    <property type="component" value="Unassembled WGS sequence"/>
</dbReference>
<dbReference type="InterPro" id="IPR007361">
    <property type="entry name" value="DUF427"/>
</dbReference>
<feature type="domain" description="DUF427" evidence="1">
    <location>
        <begin position="1"/>
        <end position="87"/>
    </location>
</feature>
<dbReference type="OrthoDB" id="119916at2"/>
<sequence>MKAIWNNKVIAESDTTVVVENNHYFPKSSLKQEFFKPSDKTTSCPWKGTASYYSLEVEDKTNKDAAWYYPDPKMAAKEIEGHVAFWKGVEVTK</sequence>
<name>A0A2S9WVF8_9FLAO</name>
<gene>
    <name evidence="2" type="ORF">BST86_10265</name>
</gene>
<organism evidence="2 3">
    <name type="scientific">Nonlabens agnitus</name>
    <dbReference type="NCBI Taxonomy" id="870484"/>
    <lineage>
        <taxon>Bacteria</taxon>
        <taxon>Pseudomonadati</taxon>
        <taxon>Bacteroidota</taxon>
        <taxon>Flavobacteriia</taxon>
        <taxon>Flavobacteriales</taxon>
        <taxon>Flavobacteriaceae</taxon>
        <taxon>Nonlabens</taxon>
    </lineage>
</organism>
<comment type="caution">
    <text evidence="2">The sequence shown here is derived from an EMBL/GenBank/DDBJ whole genome shotgun (WGS) entry which is preliminary data.</text>
</comment>
<dbReference type="InterPro" id="IPR038694">
    <property type="entry name" value="DUF427_sf"/>
</dbReference>
<proteinExistence type="predicted"/>
<dbReference type="RefSeq" id="WP_055411146.1">
    <property type="nucleotide sequence ID" value="NZ_MQUC01000003.1"/>
</dbReference>
<dbReference type="PANTHER" id="PTHR34310:SF5">
    <property type="entry name" value="DUF427 DOMAIN PROTEIN (AFU_ORTHOLOGUE AFUA_3G02220)"/>
    <property type="match status" value="1"/>
</dbReference>
<evidence type="ECO:0000259" key="1">
    <source>
        <dbReference type="Pfam" id="PF04248"/>
    </source>
</evidence>
<reference evidence="2 3" key="1">
    <citation type="submission" date="2016-11" db="EMBL/GenBank/DDBJ databases">
        <title>Trade-off between light-utilization and light-protection in marine flavobacteria.</title>
        <authorList>
            <person name="Kumagai Y."/>
        </authorList>
    </citation>
    <scope>NUCLEOTIDE SEQUENCE [LARGE SCALE GENOMIC DNA]</scope>
    <source>
        <strain evidence="2 3">JCM 17109</strain>
    </source>
</reference>
<keyword evidence="3" id="KW-1185">Reference proteome</keyword>
<evidence type="ECO:0000313" key="3">
    <source>
        <dbReference type="Proteomes" id="UP000239532"/>
    </source>
</evidence>
<evidence type="ECO:0000313" key="2">
    <source>
        <dbReference type="EMBL" id="PRP67449.1"/>
    </source>
</evidence>
<accession>A0A2S9WVF8</accession>
<dbReference type="EMBL" id="MQUC01000003">
    <property type="protein sequence ID" value="PRP67449.1"/>
    <property type="molecule type" value="Genomic_DNA"/>
</dbReference>
<dbReference type="AlphaFoldDB" id="A0A2S9WVF8"/>
<dbReference type="Pfam" id="PF04248">
    <property type="entry name" value="NTP_transf_9"/>
    <property type="match status" value="1"/>
</dbReference>
<dbReference type="PANTHER" id="PTHR34310">
    <property type="entry name" value="DUF427 DOMAIN PROTEIN (AFU_ORTHOLOGUE AFUA_3G02220)"/>
    <property type="match status" value="1"/>
</dbReference>
<protein>
    <recommendedName>
        <fullName evidence="1">DUF427 domain-containing protein</fullName>
    </recommendedName>
</protein>
<dbReference type="Gene3D" id="2.170.150.40">
    <property type="entry name" value="Domain of unknown function (DUF427)"/>
    <property type="match status" value="1"/>
</dbReference>